<dbReference type="KEGG" id="nzs:SLY_0507"/>
<dbReference type="PATRIC" id="fig|980422.3.peg.465"/>
<gene>
    <name evidence="6" type="primary">hpaIM</name>
    <name evidence="6" type="ORF">SLY_0507</name>
</gene>
<dbReference type="GO" id="GO:0003677">
    <property type="term" value="F:DNA binding"/>
    <property type="evidence" value="ECO:0007669"/>
    <property type="project" value="InterPro"/>
</dbReference>
<evidence type="ECO:0000256" key="4">
    <source>
        <dbReference type="RuleBase" id="RU362026"/>
    </source>
</evidence>
<keyword evidence="7" id="KW-1185">Reference proteome</keyword>
<reference evidence="6 7" key="1">
    <citation type="journal article" date="2013" name="BMC Genomics">
        <title>Comparison of the complete genome sequence of two closely related isolates of 'Candidatus Phytoplasma australiense' reveals genome plasticity.</title>
        <authorList>
            <person name="Andersen M.T."/>
            <person name="Liefting L.W."/>
            <person name="Havukkala I."/>
            <person name="Beever R.E."/>
        </authorList>
    </citation>
    <scope>NUCLEOTIDE SEQUENCE [LARGE SCALE GENOMIC DNA]</scope>
    <source>
        <strain evidence="6 7">NZSb11</strain>
    </source>
</reference>
<dbReference type="InterPro" id="IPR002941">
    <property type="entry name" value="DNA_methylase_N4/N6"/>
</dbReference>
<accession>R4RPP0</accession>
<dbReference type="EMBL" id="CP002548">
    <property type="protein sequence ID" value="AGL90426.1"/>
    <property type="molecule type" value="Genomic_DNA"/>
</dbReference>
<dbReference type="Gene3D" id="3.40.50.150">
    <property type="entry name" value="Vaccinia Virus protein VP39"/>
    <property type="match status" value="1"/>
</dbReference>
<feature type="domain" description="C2H2-type" evidence="5">
    <location>
        <begin position="276"/>
        <end position="308"/>
    </location>
</feature>
<dbReference type="PRINTS" id="PR00508">
    <property type="entry name" value="S21N4MTFRASE"/>
</dbReference>
<evidence type="ECO:0000256" key="2">
    <source>
        <dbReference type="ARBA" id="ARBA00022603"/>
    </source>
</evidence>
<dbReference type="RefSeq" id="WP_015637976.1">
    <property type="nucleotide sequence ID" value="NC_021236.1"/>
</dbReference>
<organism evidence="6 7">
    <name type="scientific">Strawberry lethal yellows phytoplasma (CPA) str. NZSb11</name>
    <dbReference type="NCBI Taxonomy" id="980422"/>
    <lineage>
        <taxon>Bacteria</taxon>
        <taxon>Bacillati</taxon>
        <taxon>Mycoplasmatota</taxon>
        <taxon>Mollicutes</taxon>
        <taxon>Acholeplasmatales</taxon>
        <taxon>Acholeplasmataceae</taxon>
        <taxon>Candidatus Phytoplasma</taxon>
        <taxon>16SrXII (Stolbur group)</taxon>
    </lineage>
</organism>
<keyword evidence="2 6" id="KW-0489">Methyltransferase</keyword>
<evidence type="ECO:0000313" key="6">
    <source>
        <dbReference type="EMBL" id="AGL90426.1"/>
    </source>
</evidence>
<dbReference type="HOGENOM" id="CLU_764866_0_0_14"/>
<evidence type="ECO:0000313" key="7">
    <source>
        <dbReference type="Proteomes" id="UP000013941"/>
    </source>
</evidence>
<sequence>MKNVTSFDTFLNIKNVKGIDFILNFLQVHKGTIKRWEKQKSIPKNYNTYFKKMIKQIETEDSNRDIVKFQNNNLTNKINPLDTTDSFSSIILGDVCESLNQLQNIKFNIIIADPPYNIGKNFGNNHDLLEIDEYLKWSLTWIKQCLKLLTPDGIFYMYGFPEILARVAAKFPYDKQRILAWHYTNKNMPSCSFWQRSYESILCLWNNEKPKINIDQIREPYTSNFLKYDGKKRNGTLGRFGNSETLYRVNEKGALPRDIIKVPALAGGAGFKERFFLCKTCDCKIFRSKELKNHQSPHQTIIHPTQKPQMLTNKLIDSVIMKNQKGNVLIPFAGSGSECLVAKKKNLNYIGIEITPRLCNVN</sequence>
<dbReference type="InterPro" id="IPR029063">
    <property type="entry name" value="SAM-dependent_MTases_sf"/>
</dbReference>
<dbReference type="Pfam" id="PF01555">
    <property type="entry name" value="N6_N4_Mtase"/>
    <property type="match status" value="1"/>
</dbReference>
<dbReference type="InterPro" id="IPR013087">
    <property type="entry name" value="Znf_C2H2_type"/>
</dbReference>
<keyword evidence="3" id="KW-0808">Transferase</keyword>
<dbReference type="SUPFAM" id="SSF53335">
    <property type="entry name" value="S-adenosyl-L-methionine-dependent methyltransferases"/>
    <property type="match status" value="1"/>
</dbReference>
<dbReference type="AlphaFoldDB" id="R4RPP0"/>
<dbReference type="GO" id="GO:0032259">
    <property type="term" value="P:methylation"/>
    <property type="evidence" value="ECO:0007669"/>
    <property type="project" value="UniProtKB-KW"/>
</dbReference>
<evidence type="ECO:0000256" key="3">
    <source>
        <dbReference type="ARBA" id="ARBA00022679"/>
    </source>
</evidence>
<dbReference type="EC" id="2.1.1.-" evidence="4"/>
<dbReference type="PROSITE" id="PS00028">
    <property type="entry name" value="ZINC_FINGER_C2H2_1"/>
    <property type="match status" value="1"/>
</dbReference>
<protein>
    <recommendedName>
        <fullName evidence="4">Methyltransferase</fullName>
        <ecNumber evidence="4">2.1.1.-</ecNumber>
    </recommendedName>
</protein>
<dbReference type="InterPro" id="IPR001091">
    <property type="entry name" value="RM_Methyltransferase"/>
</dbReference>
<evidence type="ECO:0000259" key="5">
    <source>
        <dbReference type="PROSITE" id="PS50157"/>
    </source>
</evidence>
<dbReference type="InterPro" id="IPR002052">
    <property type="entry name" value="DNA_methylase_N6_adenine_CS"/>
</dbReference>
<name>R4RPP0_PHYAS</name>
<dbReference type="GO" id="GO:0008170">
    <property type="term" value="F:N-methyltransferase activity"/>
    <property type="evidence" value="ECO:0007669"/>
    <property type="project" value="InterPro"/>
</dbReference>
<dbReference type="Proteomes" id="UP000013941">
    <property type="component" value="Chromosome"/>
</dbReference>
<dbReference type="OrthoDB" id="9800801at2"/>
<dbReference type="PROSITE" id="PS00092">
    <property type="entry name" value="N6_MTASE"/>
    <property type="match status" value="1"/>
</dbReference>
<dbReference type="PROSITE" id="PS50157">
    <property type="entry name" value="ZINC_FINGER_C2H2_2"/>
    <property type="match status" value="1"/>
</dbReference>
<comment type="similarity">
    <text evidence="1 4">Belongs to the N(4)/N(6)-methyltransferase family.</text>
</comment>
<proteinExistence type="inferred from homology"/>
<evidence type="ECO:0000256" key="1">
    <source>
        <dbReference type="ARBA" id="ARBA00006594"/>
    </source>
</evidence>